<dbReference type="InterPro" id="IPR037523">
    <property type="entry name" value="VOC_core"/>
</dbReference>
<comment type="caution">
    <text evidence="2">The sequence shown here is derived from an EMBL/GenBank/DDBJ whole genome shotgun (WGS) entry which is preliminary data.</text>
</comment>
<evidence type="ECO:0000259" key="1">
    <source>
        <dbReference type="PROSITE" id="PS51819"/>
    </source>
</evidence>
<dbReference type="Proteomes" id="UP000565711">
    <property type="component" value="Unassembled WGS sequence"/>
</dbReference>
<name>A0A846Y8P2_9NOCA</name>
<reference evidence="2 3" key="1">
    <citation type="submission" date="2020-04" db="EMBL/GenBank/DDBJ databases">
        <title>MicrobeNet Type strains.</title>
        <authorList>
            <person name="Nicholson A.C."/>
        </authorList>
    </citation>
    <scope>NUCLEOTIDE SEQUENCE [LARGE SCALE GENOMIC DNA]</scope>
    <source>
        <strain evidence="2 3">JCM 12354</strain>
    </source>
</reference>
<dbReference type="Pfam" id="PF13669">
    <property type="entry name" value="Glyoxalase_4"/>
    <property type="match status" value="1"/>
</dbReference>
<dbReference type="SUPFAM" id="SSF54593">
    <property type="entry name" value="Glyoxalase/Bleomycin resistance protein/Dihydroxybiphenyl dioxygenase"/>
    <property type="match status" value="1"/>
</dbReference>
<dbReference type="RefSeq" id="WP_067879605.1">
    <property type="nucleotide sequence ID" value="NZ_JAAXOP010000025.1"/>
</dbReference>
<dbReference type="PROSITE" id="PS51819">
    <property type="entry name" value="VOC"/>
    <property type="match status" value="1"/>
</dbReference>
<gene>
    <name evidence="2" type="ORF">HGA08_28675</name>
</gene>
<dbReference type="EMBL" id="JAAXOP010000025">
    <property type="protein sequence ID" value="NKY54174.1"/>
    <property type="molecule type" value="Genomic_DNA"/>
</dbReference>
<keyword evidence="3" id="KW-1185">Reference proteome</keyword>
<dbReference type="Gene3D" id="3.10.180.10">
    <property type="entry name" value="2,3-Dihydroxybiphenyl 1,2-Dioxygenase, domain 1"/>
    <property type="match status" value="1"/>
</dbReference>
<protein>
    <submittedName>
        <fullName evidence="2">Glyoxalase</fullName>
    </submittedName>
</protein>
<dbReference type="AlphaFoldDB" id="A0A846Y8P2"/>
<feature type="domain" description="VOC" evidence="1">
    <location>
        <begin position="14"/>
        <end position="145"/>
    </location>
</feature>
<organism evidence="2 3">
    <name type="scientific">Nocardia vermiculata</name>
    <dbReference type="NCBI Taxonomy" id="257274"/>
    <lineage>
        <taxon>Bacteria</taxon>
        <taxon>Bacillati</taxon>
        <taxon>Actinomycetota</taxon>
        <taxon>Actinomycetes</taxon>
        <taxon>Mycobacteriales</taxon>
        <taxon>Nocardiaceae</taxon>
        <taxon>Nocardia</taxon>
    </lineage>
</organism>
<proteinExistence type="predicted"/>
<sequence>MSPITVSDFLDLGLLHHIGIVVDDIEAAAQHFAHTYGLTVSLADESTYRCRIDGMENTTVQRLGMTVAGPPHVELLRAVPGSPVWQPVPGVHHIGFVVDDLARASEELARRGSPMWMGGVRGDGCPAGTAYHRDRFGLTVELLDSATEKRLAARFFGK</sequence>
<dbReference type="InterPro" id="IPR029068">
    <property type="entry name" value="Glyas_Bleomycin-R_OHBP_Dase"/>
</dbReference>
<evidence type="ECO:0000313" key="2">
    <source>
        <dbReference type="EMBL" id="NKY54174.1"/>
    </source>
</evidence>
<evidence type="ECO:0000313" key="3">
    <source>
        <dbReference type="Proteomes" id="UP000565711"/>
    </source>
</evidence>
<accession>A0A846Y8P2</accession>